<feature type="transmembrane region" description="Helical" evidence="7">
    <location>
        <begin position="503"/>
        <end position="524"/>
    </location>
</feature>
<keyword evidence="5 7" id="KW-1133">Transmembrane helix</keyword>
<dbReference type="Pfam" id="PF13360">
    <property type="entry name" value="PQQ_2"/>
    <property type="match status" value="1"/>
</dbReference>
<sequence>MRKIAWLALALFVLAGTFPGGASAQEGWSAESGADMTSISASPDGSRIAVGSRDAKALVFDAEGGLAFEAPAGNVVNAVELLEDGTLLSASDDRRLYAYDRDGKLLWEADLKRQVKSMSASDDGSLIAAVVQRNGDLLYIDGKTGEQIGAVPISTTMRTVKISENGEWTTVGSSDQFAHLLNREGGIVVKIGAKGQIQAMDVSNDGAVAIGTKLNEVELYDPQGQPTSAAKTRDHVTDVAFSADGTTIGASDLSGYFYIFDADGTKLWESKGGSNGRAVAFDPEGKTLYGGTNDGRIVAFDVGSAVAKSKSEARMKTVLWGVSVLAALALIAFALGWMRRRNKLGIFREVWRSKWIYVGLAPSFILIFTFLYFPAFSGLFHSLYDWQPGGRTTFIGLDNFKRMVHDPFVTKGLGNLAILIVTGLIKTLIPPLIVAELIYHLRSKRLQYGFRTAFTASMVIPGVAGLLIWQNFYDPNLGLFNNFLKLIGLGSWAHGWLGDPDTALWALIFIGFPFVGILQLLVFYSGLLSISEEMIESAKIDGATLPRIIRSIHLPLLAGQFKFLIILGLIGIIQDFNGILIVTGGGPMDSTYVPALQMYYAATKFNELGYASALGVSMFAVILVITVINLKFIKTEDQ</sequence>
<dbReference type="RefSeq" id="WP_378095159.1">
    <property type="nucleotide sequence ID" value="NZ_JBHSEP010000006.1"/>
</dbReference>
<feature type="transmembrane region" description="Helical" evidence="7">
    <location>
        <begin position="318"/>
        <end position="335"/>
    </location>
</feature>
<evidence type="ECO:0000256" key="6">
    <source>
        <dbReference type="ARBA" id="ARBA00023136"/>
    </source>
</evidence>
<proteinExistence type="inferred from homology"/>
<keyword evidence="11" id="KW-1185">Reference proteome</keyword>
<dbReference type="PANTHER" id="PTHR30193">
    <property type="entry name" value="ABC TRANSPORTER PERMEASE PROTEIN"/>
    <property type="match status" value="1"/>
</dbReference>
<protein>
    <submittedName>
        <fullName evidence="10">PQQ-binding-like beta-propeller repeat protein</fullName>
    </submittedName>
</protein>
<feature type="transmembrane region" description="Helical" evidence="7">
    <location>
        <begin position="563"/>
        <end position="588"/>
    </location>
</feature>
<dbReference type="Proteomes" id="UP001596028">
    <property type="component" value="Unassembled WGS sequence"/>
</dbReference>
<keyword evidence="6 7" id="KW-0472">Membrane</keyword>
<feature type="transmembrane region" description="Helical" evidence="7">
    <location>
        <begin position="355"/>
        <end position="375"/>
    </location>
</feature>
<dbReference type="Gene3D" id="2.130.10.10">
    <property type="entry name" value="YVTN repeat-like/Quinoprotein amine dehydrogenase"/>
    <property type="match status" value="2"/>
</dbReference>
<feature type="transmembrane region" description="Helical" evidence="7">
    <location>
        <begin position="453"/>
        <end position="472"/>
    </location>
</feature>
<evidence type="ECO:0000313" key="10">
    <source>
        <dbReference type="EMBL" id="MFC4598667.1"/>
    </source>
</evidence>
<evidence type="ECO:0000256" key="7">
    <source>
        <dbReference type="RuleBase" id="RU363032"/>
    </source>
</evidence>
<dbReference type="SUPFAM" id="SSF50998">
    <property type="entry name" value="Quinoprotein alcohol dehydrogenase-like"/>
    <property type="match status" value="1"/>
</dbReference>
<feature type="signal peptide" evidence="8">
    <location>
        <begin position="1"/>
        <end position="24"/>
    </location>
</feature>
<dbReference type="PROSITE" id="PS50928">
    <property type="entry name" value="ABC_TM1"/>
    <property type="match status" value="1"/>
</dbReference>
<keyword evidence="2 7" id="KW-0813">Transport</keyword>
<feature type="transmembrane region" description="Helical" evidence="7">
    <location>
        <begin position="416"/>
        <end position="441"/>
    </location>
</feature>
<accession>A0ABV9F9S4</accession>
<comment type="similarity">
    <text evidence="7">Belongs to the binding-protein-dependent transport system permease family.</text>
</comment>
<name>A0ABV9F9S4_9BACL</name>
<gene>
    <name evidence="10" type="ORF">ACFO3S_10510</name>
</gene>
<keyword evidence="4 7" id="KW-0812">Transmembrane</keyword>
<dbReference type="Pfam" id="PF00528">
    <property type="entry name" value="BPD_transp_1"/>
    <property type="match status" value="1"/>
</dbReference>
<evidence type="ECO:0000256" key="4">
    <source>
        <dbReference type="ARBA" id="ARBA00022692"/>
    </source>
</evidence>
<comment type="subcellular location">
    <subcellularLocation>
        <location evidence="1 7">Cell membrane</location>
        <topology evidence="1 7">Multi-pass membrane protein</topology>
    </subcellularLocation>
</comment>
<dbReference type="InterPro" id="IPR051393">
    <property type="entry name" value="ABC_transporter_permease"/>
</dbReference>
<keyword evidence="3" id="KW-1003">Cell membrane</keyword>
<evidence type="ECO:0000313" key="11">
    <source>
        <dbReference type="Proteomes" id="UP001596028"/>
    </source>
</evidence>
<dbReference type="EMBL" id="JBHSEP010000006">
    <property type="protein sequence ID" value="MFC4598667.1"/>
    <property type="molecule type" value="Genomic_DNA"/>
</dbReference>
<evidence type="ECO:0000256" key="5">
    <source>
        <dbReference type="ARBA" id="ARBA00022989"/>
    </source>
</evidence>
<evidence type="ECO:0000256" key="2">
    <source>
        <dbReference type="ARBA" id="ARBA00022448"/>
    </source>
</evidence>
<dbReference type="PANTHER" id="PTHR30193:SF37">
    <property type="entry name" value="INNER MEMBRANE ABC TRANSPORTER PERMEASE PROTEIN YCJO"/>
    <property type="match status" value="1"/>
</dbReference>
<dbReference type="InterPro" id="IPR001680">
    <property type="entry name" value="WD40_rpt"/>
</dbReference>
<dbReference type="CDD" id="cd06261">
    <property type="entry name" value="TM_PBP2"/>
    <property type="match status" value="1"/>
</dbReference>
<dbReference type="InterPro" id="IPR035906">
    <property type="entry name" value="MetI-like_sf"/>
</dbReference>
<dbReference type="SMART" id="SM00320">
    <property type="entry name" value="WD40"/>
    <property type="match status" value="4"/>
</dbReference>
<feature type="chain" id="PRO_5047342627" evidence="8">
    <location>
        <begin position="25"/>
        <end position="638"/>
    </location>
</feature>
<dbReference type="InterPro" id="IPR015943">
    <property type="entry name" value="WD40/YVTN_repeat-like_dom_sf"/>
</dbReference>
<dbReference type="SUPFAM" id="SSF161098">
    <property type="entry name" value="MetI-like"/>
    <property type="match status" value="1"/>
</dbReference>
<organism evidence="10 11">
    <name type="scientific">Cohnella hongkongensis</name>
    <dbReference type="NCBI Taxonomy" id="178337"/>
    <lineage>
        <taxon>Bacteria</taxon>
        <taxon>Bacillati</taxon>
        <taxon>Bacillota</taxon>
        <taxon>Bacilli</taxon>
        <taxon>Bacillales</taxon>
        <taxon>Paenibacillaceae</taxon>
        <taxon>Cohnella</taxon>
    </lineage>
</organism>
<comment type="caution">
    <text evidence="10">The sequence shown here is derived from an EMBL/GenBank/DDBJ whole genome shotgun (WGS) entry which is preliminary data.</text>
</comment>
<reference evidence="11" key="1">
    <citation type="journal article" date="2019" name="Int. J. Syst. Evol. Microbiol.">
        <title>The Global Catalogue of Microorganisms (GCM) 10K type strain sequencing project: providing services to taxonomists for standard genome sequencing and annotation.</title>
        <authorList>
            <consortium name="The Broad Institute Genomics Platform"/>
            <consortium name="The Broad Institute Genome Sequencing Center for Infectious Disease"/>
            <person name="Wu L."/>
            <person name="Ma J."/>
        </authorList>
    </citation>
    <scope>NUCLEOTIDE SEQUENCE [LARGE SCALE GENOMIC DNA]</scope>
    <source>
        <strain evidence="11">CCUG 49571</strain>
    </source>
</reference>
<evidence type="ECO:0000256" key="1">
    <source>
        <dbReference type="ARBA" id="ARBA00004651"/>
    </source>
</evidence>
<feature type="domain" description="ABC transmembrane type-1" evidence="9">
    <location>
        <begin position="413"/>
        <end position="629"/>
    </location>
</feature>
<evidence type="ECO:0000256" key="8">
    <source>
        <dbReference type="SAM" id="SignalP"/>
    </source>
</evidence>
<dbReference type="InterPro" id="IPR000515">
    <property type="entry name" value="MetI-like"/>
</dbReference>
<keyword evidence="8" id="KW-0732">Signal</keyword>
<evidence type="ECO:0000256" key="3">
    <source>
        <dbReference type="ARBA" id="ARBA00022475"/>
    </source>
</evidence>
<dbReference type="Gene3D" id="1.10.3720.10">
    <property type="entry name" value="MetI-like"/>
    <property type="match status" value="1"/>
</dbReference>
<dbReference type="InterPro" id="IPR002372">
    <property type="entry name" value="PQQ_rpt_dom"/>
</dbReference>
<dbReference type="InterPro" id="IPR011047">
    <property type="entry name" value="Quinoprotein_ADH-like_sf"/>
</dbReference>
<dbReference type="InterPro" id="IPR018391">
    <property type="entry name" value="PQQ_b-propeller_rpt"/>
</dbReference>
<dbReference type="SMART" id="SM00564">
    <property type="entry name" value="PQQ"/>
    <property type="match status" value="4"/>
</dbReference>
<evidence type="ECO:0000259" key="9">
    <source>
        <dbReference type="PROSITE" id="PS50928"/>
    </source>
</evidence>
<feature type="transmembrane region" description="Helical" evidence="7">
    <location>
        <begin position="608"/>
        <end position="630"/>
    </location>
</feature>